<evidence type="ECO:0000313" key="2">
    <source>
        <dbReference type="Proteomes" id="UP001597241"/>
    </source>
</evidence>
<protein>
    <submittedName>
        <fullName evidence="1">Uncharacterized protein</fullName>
    </submittedName>
</protein>
<reference evidence="2" key="1">
    <citation type="journal article" date="2019" name="Int. J. Syst. Evol. Microbiol.">
        <title>The Global Catalogue of Microorganisms (GCM) 10K type strain sequencing project: providing services to taxonomists for standard genome sequencing and annotation.</title>
        <authorList>
            <consortium name="The Broad Institute Genomics Platform"/>
            <consortium name="The Broad Institute Genome Sequencing Center for Infectious Disease"/>
            <person name="Wu L."/>
            <person name="Ma J."/>
        </authorList>
    </citation>
    <scope>NUCLEOTIDE SEQUENCE [LARGE SCALE GENOMIC DNA]</scope>
    <source>
        <strain evidence="2">CCUG 62221</strain>
    </source>
</reference>
<proteinExistence type="predicted"/>
<name>A0ABW3WQK8_9FLAO</name>
<dbReference type="RefSeq" id="WP_386809398.1">
    <property type="nucleotide sequence ID" value="NZ_JBHTMV010000004.1"/>
</dbReference>
<keyword evidence="2" id="KW-1185">Reference proteome</keyword>
<organism evidence="1 2">
    <name type="scientific">Lutibacter holmesii</name>
    <dbReference type="NCBI Taxonomy" id="1137985"/>
    <lineage>
        <taxon>Bacteria</taxon>
        <taxon>Pseudomonadati</taxon>
        <taxon>Bacteroidota</taxon>
        <taxon>Flavobacteriia</taxon>
        <taxon>Flavobacteriales</taxon>
        <taxon>Flavobacteriaceae</taxon>
        <taxon>Lutibacter</taxon>
    </lineage>
</organism>
<accession>A0ABW3WQK8</accession>
<gene>
    <name evidence="1" type="ORF">ACFQ5N_10200</name>
</gene>
<dbReference type="Proteomes" id="UP001597241">
    <property type="component" value="Unassembled WGS sequence"/>
</dbReference>
<dbReference type="EMBL" id="JBHTMV010000004">
    <property type="protein sequence ID" value="MFD1294207.1"/>
    <property type="molecule type" value="Genomic_DNA"/>
</dbReference>
<evidence type="ECO:0000313" key="1">
    <source>
        <dbReference type="EMBL" id="MFD1294207.1"/>
    </source>
</evidence>
<sequence length="202" mass="23473">MHLQPLRIEASWEVTYNQLYEVDPIAGNEPYFEGSSLLMLQNNTRLKLIDVQWRPEQDLQGAYQLQVLNFVEIFNSKTNEFDIEPNWEHPFLTFSTKSRLKLVAELEELMRTLPCFQDPRMTINRGVVDEISEAYRLQLLENGISNELVEKVIANGQANIQNYIVDQQAVTREIIAKFAENGISKKVRNIAQQKLNSKQFKV</sequence>
<comment type="caution">
    <text evidence="1">The sequence shown here is derived from an EMBL/GenBank/DDBJ whole genome shotgun (WGS) entry which is preliminary data.</text>
</comment>